<organism evidence="4 5">
    <name type="scientific">Cryoendolithus antarcticus</name>
    <dbReference type="NCBI Taxonomy" id="1507870"/>
    <lineage>
        <taxon>Eukaryota</taxon>
        <taxon>Fungi</taxon>
        <taxon>Dikarya</taxon>
        <taxon>Ascomycota</taxon>
        <taxon>Pezizomycotina</taxon>
        <taxon>Dothideomycetes</taxon>
        <taxon>Dothideomycetidae</taxon>
        <taxon>Cladosporiales</taxon>
        <taxon>Cladosporiaceae</taxon>
        <taxon>Cryoendolithus</taxon>
    </lineage>
</organism>
<feature type="region of interest" description="Disordered" evidence="1">
    <location>
        <begin position="74"/>
        <end position="109"/>
    </location>
</feature>
<dbReference type="GO" id="GO:0044695">
    <property type="term" value="C:Dsc E3 ubiquitin ligase complex"/>
    <property type="evidence" value="ECO:0007669"/>
    <property type="project" value="InterPro"/>
</dbReference>
<feature type="domain" description="DSC E3 ubiquitin ligase complex subunit 3 ubiquitin-like" evidence="2">
    <location>
        <begin position="15"/>
        <end position="127"/>
    </location>
</feature>
<evidence type="ECO:0000259" key="2">
    <source>
        <dbReference type="Pfam" id="PF10302"/>
    </source>
</evidence>
<dbReference type="AlphaFoldDB" id="A0A1V8TNI5"/>
<reference evidence="5" key="1">
    <citation type="submission" date="2017-03" db="EMBL/GenBank/DDBJ databases">
        <title>Genomes of endolithic fungi from Antarctica.</title>
        <authorList>
            <person name="Coleine C."/>
            <person name="Masonjones S."/>
            <person name="Stajich J.E."/>
        </authorList>
    </citation>
    <scope>NUCLEOTIDE SEQUENCE [LARGE SCALE GENOMIC DNA]</scope>
    <source>
        <strain evidence="5">CCFEE 5527</strain>
    </source>
</reference>
<dbReference type="PANTHER" id="PTHR28049:SF1">
    <property type="entry name" value="DSC E3 UBIQUITIN LIGASE COMPLEX SUBUNIT 3"/>
    <property type="match status" value="1"/>
</dbReference>
<dbReference type="GO" id="GO:0005783">
    <property type="term" value="C:endoplasmic reticulum"/>
    <property type="evidence" value="ECO:0007669"/>
    <property type="project" value="TreeGrafter"/>
</dbReference>
<evidence type="ECO:0000256" key="1">
    <source>
        <dbReference type="SAM" id="MobiDB-lite"/>
    </source>
</evidence>
<gene>
    <name evidence="4" type="ORF">B0A48_02403</name>
</gene>
<dbReference type="Pfam" id="PF13373">
    <property type="entry name" value="Dsc3_C"/>
    <property type="match status" value="1"/>
</dbReference>
<feature type="domain" description="DSC E3 ubiquitin ligase complex subunit 3 C-terminal" evidence="3">
    <location>
        <begin position="184"/>
        <end position="303"/>
    </location>
</feature>
<keyword evidence="5" id="KW-1185">Reference proteome</keyword>
<dbReference type="Proteomes" id="UP000192596">
    <property type="component" value="Unassembled WGS sequence"/>
</dbReference>
<protein>
    <recommendedName>
        <fullName evidence="6">Ubiquitin-like domain-containing protein</fullName>
    </recommendedName>
</protein>
<dbReference type="OrthoDB" id="2556122at2759"/>
<dbReference type="STRING" id="1507870.A0A1V8TNI5"/>
<dbReference type="FunCoup" id="A0A1V8TNI5">
    <property type="interactions" value="19"/>
</dbReference>
<dbReference type="Pfam" id="PF10302">
    <property type="entry name" value="Dsc3_N"/>
    <property type="match status" value="1"/>
</dbReference>
<dbReference type="PANTHER" id="PTHR28049">
    <property type="entry name" value="TRANSMEMBRANE PROTEIN YOR223W"/>
    <property type="match status" value="1"/>
</dbReference>
<dbReference type="InterPro" id="IPR019413">
    <property type="entry name" value="Dsc3_ub-like_dom"/>
</dbReference>
<dbReference type="InterPro" id="IPR045226">
    <property type="entry name" value="Dsc3"/>
</dbReference>
<dbReference type="EMBL" id="NAJO01000004">
    <property type="protein sequence ID" value="OQO12939.1"/>
    <property type="molecule type" value="Genomic_DNA"/>
</dbReference>
<comment type="caution">
    <text evidence="4">The sequence shown here is derived from an EMBL/GenBank/DDBJ whole genome shotgun (WGS) entry which is preliminary data.</text>
</comment>
<evidence type="ECO:0000259" key="3">
    <source>
        <dbReference type="Pfam" id="PF13373"/>
    </source>
</evidence>
<evidence type="ECO:0000313" key="5">
    <source>
        <dbReference type="Proteomes" id="UP000192596"/>
    </source>
</evidence>
<evidence type="ECO:0000313" key="4">
    <source>
        <dbReference type="EMBL" id="OQO12939.1"/>
    </source>
</evidence>
<accession>A0A1V8TNI5</accession>
<dbReference type="InParanoid" id="A0A1V8TNI5"/>
<proteinExistence type="predicted"/>
<dbReference type="SUPFAM" id="SSF54236">
    <property type="entry name" value="Ubiquitin-like"/>
    <property type="match status" value="1"/>
</dbReference>
<evidence type="ECO:0008006" key="6">
    <source>
        <dbReference type="Google" id="ProtNLM"/>
    </source>
</evidence>
<dbReference type="InterPro" id="IPR025390">
    <property type="entry name" value="Dsc3_C"/>
</dbReference>
<dbReference type="Gene3D" id="3.10.20.90">
    <property type="entry name" value="Phosphatidylinositol 3-kinase Catalytic Subunit, Chain A, domain 1"/>
    <property type="match status" value="1"/>
</dbReference>
<sequence length="306" mass="32888">MAKSPPKPSAIGLDVIIRFSTSNPDLLLPISHPATTSALSLKQLIRSKVPAPAATARLRLIHAGKVVPDAEALGRSLHARITPPPRRAEEDEGSEKKKGKRAVREDGTKGEDVERVRVYVHCSVGEELSARDLAEEADGAVRADAKLAQNSQARIADDGISMQAASKAERLVDNEATSTTPAPRGFDRLLTAGFTTAEVATLRSQFLSIQSHTHTPDTMPQGQELLLLEERWLETSNAPGAVGGAEAEDVGGLDDLLRGTFTGFFWPMGAMFWLAREDGVWSGRRQACTIAGFAVNVSFGLFRLLS</sequence>
<dbReference type="InterPro" id="IPR029071">
    <property type="entry name" value="Ubiquitin-like_domsf"/>
</dbReference>
<name>A0A1V8TNI5_9PEZI</name>